<dbReference type="CDD" id="cd01128">
    <property type="entry name" value="rho_factor_C"/>
    <property type="match status" value="1"/>
</dbReference>
<dbReference type="CDD" id="cd04459">
    <property type="entry name" value="Rho_CSD"/>
    <property type="match status" value="1"/>
</dbReference>
<feature type="binding site" evidence="9">
    <location>
        <position position="458"/>
    </location>
    <ligand>
        <name>ATP</name>
        <dbReference type="ChEBI" id="CHEBI:30616"/>
    </ligand>
</feature>
<comment type="subunit">
    <text evidence="9">Homohexamer. The homohexamer assembles into an open ring structure.</text>
</comment>
<feature type="region of interest" description="Disordered" evidence="12">
    <location>
        <begin position="189"/>
        <end position="230"/>
    </location>
</feature>
<comment type="caution">
    <text evidence="14">The sequence shown here is derived from an EMBL/GenBank/DDBJ whole genome shotgun (WGS) entry which is preliminary data.</text>
</comment>
<feature type="binding site" evidence="9">
    <location>
        <begin position="415"/>
        <end position="420"/>
    </location>
    <ligand>
        <name>ATP</name>
        <dbReference type="ChEBI" id="CHEBI:30616"/>
    </ligand>
</feature>
<proteinExistence type="inferred from homology"/>
<dbReference type="SMART" id="SM00382">
    <property type="entry name" value="AAA"/>
    <property type="match status" value="1"/>
</dbReference>
<dbReference type="InterPro" id="IPR011129">
    <property type="entry name" value="CSD"/>
</dbReference>
<dbReference type="Pfam" id="PF07498">
    <property type="entry name" value="Rho_N"/>
    <property type="match status" value="1"/>
</dbReference>
<feature type="compositionally biased region" description="Basic and acidic residues" evidence="12">
    <location>
        <begin position="189"/>
        <end position="205"/>
    </location>
</feature>
<evidence type="ECO:0000313" key="15">
    <source>
        <dbReference type="Proteomes" id="UP000253034"/>
    </source>
</evidence>
<dbReference type="HAMAP" id="MF_01884">
    <property type="entry name" value="Rho"/>
    <property type="match status" value="1"/>
</dbReference>
<dbReference type="Gene3D" id="3.40.50.300">
    <property type="entry name" value="P-loop containing nucleotide triphosphate hydrolases"/>
    <property type="match status" value="1"/>
</dbReference>
<reference evidence="14 15" key="1">
    <citation type="submission" date="2018-07" db="EMBL/GenBank/DDBJ databases">
        <title>Genomic Encyclopedia of Type Strains, Phase IV (KMG-IV): sequencing the most valuable type-strain genomes for metagenomic binning, comparative biology and taxonomic classification.</title>
        <authorList>
            <person name="Goeker M."/>
        </authorList>
    </citation>
    <scope>NUCLEOTIDE SEQUENCE [LARGE SCALE GENOMIC DNA]</scope>
    <source>
        <strain evidence="14 15">DSM 27016</strain>
    </source>
</reference>
<dbReference type="PROSITE" id="PS51856">
    <property type="entry name" value="RHO_RNA_BD"/>
    <property type="match status" value="1"/>
</dbReference>
<evidence type="ECO:0000256" key="2">
    <source>
        <dbReference type="ARBA" id="ARBA00022741"/>
    </source>
</evidence>
<feature type="compositionally biased region" description="Basic and acidic residues" evidence="12">
    <location>
        <begin position="157"/>
        <end position="173"/>
    </location>
</feature>
<dbReference type="SMART" id="SM00959">
    <property type="entry name" value="Rho_N"/>
    <property type="match status" value="1"/>
</dbReference>
<dbReference type="InterPro" id="IPR012340">
    <property type="entry name" value="NA-bd_OB-fold"/>
</dbReference>
<keyword evidence="7 9" id="KW-0805">Transcription regulation</keyword>
<comment type="function">
    <text evidence="9">Facilitates transcription termination by a mechanism that involves Rho binding to the nascent RNA, activation of Rho's RNA-dependent ATPase activity, and release of the mRNA from the DNA template.</text>
</comment>
<dbReference type="GO" id="GO:0005524">
    <property type="term" value="F:ATP binding"/>
    <property type="evidence" value="ECO:0007669"/>
    <property type="project" value="UniProtKB-UniRule"/>
</dbReference>
<dbReference type="FunFam" id="3.40.50.300:FF:000072">
    <property type="entry name" value="Transcription termination factor Rho"/>
    <property type="match status" value="1"/>
</dbReference>
<keyword evidence="4 9" id="KW-0347">Helicase</keyword>
<dbReference type="InterPro" id="IPR004665">
    <property type="entry name" value="Term_rho"/>
</dbReference>
<evidence type="ECO:0000256" key="10">
    <source>
        <dbReference type="NCBIfam" id="TIGR00767"/>
    </source>
</evidence>
<organism evidence="14 15">
    <name type="scientific">Anaerobacterium chartisolvens</name>
    <dbReference type="NCBI Taxonomy" id="1297424"/>
    <lineage>
        <taxon>Bacteria</taxon>
        <taxon>Bacillati</taxon>
        <taxon>Bacillota</taxon>
        <taxon>Clostridia</taxon>
        <taxon>Eubacteriales</taxon>
        <taxon>Oscillospiraceae</taxon>
        <taxon>Anaerobacterium</taxon>
    </lineage>
</organism>
<comment type="caution">
    <text evidence="9">Lacks conserved residue(s) required for the propagation of feature annotation.</text>
</comment>
<dbReference type="InterPro" id="IPR011112">
    <property type="entry name" value="Rho-like_N"/>
</dbReference>
<evidence type="ECO:0000256" key="3">
    <source>
        <dbReference type="ARBA" id="ARBA00022801"/>
    </source>
</evidence>
<protein>
    <recommendedName>
        <fullName evidence="9 10">Transcription termination factor Rho</fullName>
        <ecNumber evidence="9 10">3.6.4.-</ecNumber>
    </recommendedName>
    <alternativeName>
        <fullName evidence="9">ATP-dependent helicase Rho</fullName>
    </alternativeName>
</protein>
<evidence type="ECO:0000256" key="4">
    <source>
        <dbReference type="ARBA" id="ARBA00022806"/>
    </source>
</evidence>
<keyword evidence="2 9" id="KW-0547">Nucleotide-binding</keyword>
<dbReference type="GO" id="GO:0003723">
    <property type="term" value="F:RNA binding"/>
    <property type="evidence" value="ECO:0007669"/>
    <property type="project" value="UniProtKB-UniRule"/>
</dbReference>
<keyword evidence="1 9" id="KW-0806">Transcription termination</keyword>
<dbReference type="NCBIfam" id="NF006886">
    <property type="entry name" value="PRK09376.1"/>
    <property type="match status" value="1"/>
</dbReference>
<comment type="similarity">
    <text evidence="9 11">Belongs to the Rho family.</text>
</comment>
<keyword evidence="5 9" id="KW-0067">ATP-binding</keyword>
<dbReference type="InterPro" id="IPR027417">
    <property type="entry name" value="P-loop_NTPase"/>
</dbReference>
<sequence length="669" mass="75452">MEEINLERKTLEDLRYIAKMMNIKGVSRCKREELMKKIIEAGKEKASEDGSRDAEIITEGNEEGTAKKIKKSANEEKRRGEASDEKKMTDMLNRTLQSEKKPQGAEEEVVVLRKSKRGRPAKSSKGQSGISEAQPEAQRSISEDAQQNDSIEPPAMEQDKQHNRPEREIKPEVKKILPRKRIVAEREIKKQEEVKKDIESKDSAYGKDTIQGKDNAQNKDRVITPVPVPDRSIAAVQPSIVRNYEQTSIPAPAPELKVSEAPKEEIEKQEIRPVQRRFEQRRDNYNGNGSNGFEKIESDDPVEGVLEVLPDGYGFLRSDNYLSGPKDVYVSPSQIRRFGLRTGDKVKGKGRIPKEGEKFQALLYVQTVNGDLPDVASKRISFENLTPIYPDKRITLETSPREMSTRLIDLIAPIGKGQRGMIVSPPKAGKTILLKKIANSITANYPDIDLIVLLIDERPEEVTDMQRSIKGEVIYSTFDEVPEHHIKVAEMVLERAQRLVEQKRDVVILLDSITRLARAYNLTIPPTGRTLSGGLDPGALHKPKRFFGAARNIEFGGSLTIMATALIETGSRMDDVIFEEFKGTGNMELHLDRKLSERRIFPAIDINKSGTRREELLLSQKEIESVWAIRKAMGNMGTGEVTEMLINRFTQTKTNDDFVNTINVAFVEK</sequence>
<dbReference type="InterPro" id="IPR011113">
    <property type="entry name" value="Rho_RNA-bd"/>
</dbReference>
<evidence type="ECO:0000256" key="12">
    <source>
        <dbReference type="SAM" id="MobiDB-lite"/>
    </source>
</evidence>
<gene>
    <name evidence="9" type="primary">rho</name>
    <name evidence="14" type="ORF">DFR58_12237</name>
</gene>
<dbReference type="SUPFAM" id="SSF68912">
    <property type="entry name" value="Rho N-terminal domain-like"/>
    <property type="match status" value="1"/>
</dbReference>
<dbReference type="PANTHER" id="PTHR46425:SF1">
    <property type="entry name" value="TRANSCRIPTION TERMINATION FACTOR RHO"/>
    <property type="match status" value="1"/>
</dbReference>
<dbReference type="InterPro" id="IPR003593">
    <property type="entry name" value="AAA+_ATPase"/>
</dbReference>
<dbReference type="Proteomes" id="UP000253034">
    <property type="component" value="Unassembled WGS sequence"/>
</dbReference>
<dbReference type="OrthoDB" id="9805197at2"/>
<evidence type="ECO:0000259" key="13">
    <source>
        <dbReference type="PROSITE" id="PS51856"/>
    </source>
</evidence>
<keyword evidence="8 9" id="KW-0804">Transcription</keyword>
<dbReference type="GO" id="GO:0016787">
    <property type="term" value="F:hydrolase activity"/>
    <property type="evidence" value="ECO:0007669"/>
    <property type="project" value="UniProtKB-KW"/>
</dbReference>
<keyword evidence="3 9" id="KW-0378">Hydrolase</keyword>
<feature type="binding site" evidence="9">
    <location>
        <begin position="427"/>
        <end position="432"/>
    </location>
    <ligand>
        <name>ATP</name>
        <dbReference type="ChEBI" id="CHEBI:30616"/>
    </ligand>
</feature>
<keyword evidence="6 9" id="KW-0694">RNA-binding</keyword>
<evidence type="ECO:0000256" key="1">
    <source>
        <dbReference type="ARBA" id="ARBA00022472"/>
    </source>
</evidence>
<dbReference type="RefSeq" id="WP_114298967.1">
    <property type="nucleotide sequence ID" value="NZ_QPJT01000022.1"/>
</dbReference>
<dbReference type="InterPro" id="IPR036269">
    <property type="entry name" value="Rho_N_sf"/>
</dbReference>
<dbReference type="GO" id="GO:0006353">
    <property type="term" value="P:DNA-templated transcription termination"/>
    <property type="evidence" value="ECO:0007669"/>
    <property type="project" value="UniProtKB-UniRule"/>
</dbReference>
<dbReference type="SUPFAM" id="SSF52540">
    <property type="entry name" value="P-loop containing nucleoside triphosphate hydrolases"/>
    <property type="match status" value="1"/>
</dbReference>
<evidence type="ECO:0000256" key="8">
    <source>
        <dbReference type="ARBA" id="ARBA00023163"/>
    </source>
</evidence>
<evidence type="ECO:0000256" key="9">
    <source>
        <dbReference type="HAMAP-Rule" id="MF_01884"/>
    </source>
</evidence>
<dbReference type="PANTHER" id="PTHR46425">
    <property type="entry name" value="TRANSCRIPTION TERMINATION FACTOR RHO"/>
    <property type="match status" value="1"/>
</dbReference>
<dbReference type="Gene3D" id="2.40.50.140">
    <property type="entry name" value="Nucleic acid-binding proteins"/>
    <property type="match status" value="1"/>
</dbReference>
<dbReference type="EC" id="3.6.4.-" evidence="9 10"/>
<evidence type="ECO:0000256" key="11">
    <source>
        <dbReference type="PROSITE-ProRule" id="PRU01203"/>
    </source>
</evidence>
<feature type="compositionally biased region" description="Basic and acidic residues" evidence="12">
    <location>
        <begin position="42"/>
        <end position="55"/>
    </location>
</feature>
<dbReference type="Pfam" id="PF07497">
    <property type="entry name" value="Rho_RNA_bind"/>
    <property type="match status" value="1"/>
</dbReference>
<dbReference type="AlphaFoldDB" id="A0A369AVH7"/>
<dbReference type="InterPro" id="IPR000194">
    <property type="entry name" value="ATPase_F1/V1/A1_a/bsu_nucl-bd"/>
</dbReference>
<feature type="compositionally biased region" description="Basic residues" evidence="12">
    <location>
        <begin position="113"/>
        <end position="122"/>
    </location>
</feature>
<accession>A0A369AVH7</accession>
<feature type="compositionally biased region" description="Basic and acidic residues" evidence="12">
    <location>
        <begin position="72"/>
        <end position="89"/>
    </location>
</feature>
<feature type="compositionally biased region" description="Polar residues" evidence="12">
    <location>
        <begin position="124"/>
        <end position="150"/>
    </location>
</feature>
<evidence type="ECO:0000256" key="6">
    <source>
        <dbReference type="ARBA" id="ARBA00022884"/>
    </source>
</evidence>
<name>A0A369AVH7_9FIRM</name>
<dbReference type="SMART" id="SM00357">
    <property type="entry name" value="CSP"/>
    <property type="match status" value="1"/>
</dbReference>
<dbReference type="NCBIfam" id="TIGR00767">
    <property type="entry name" value="rho"/>
    <property type="match status" value="1"/>
</dbReference>
<dbReference type="GO" id="GO:0008186">
    <property type="term" value="F:ATP-dependent activity, acting on RNA"/>
    <property type="evidence" value="ECO:0007669"/>
    <property type="project" value="UniProtKB-UniRule"/>
</dbReference>
<feature type="domain" description="Rho RNA-BD" evidence="13">
    <location>
        <begin position="299"/>
        <end position="372"/>
    </location>
</feature>
<keyword evidence="15" id="KW-1185">Reference proteome</keyword>
<evidence type="ECO:0000256" key="5">
    <source>
        <dbReference type="ARBA" id="ARBA00022840"/>
    </source>
</evidence>
<feature type="region of interest" description="Disordered" evidence="12">
    <location>
        <begin position="42"/>
        <end position="173"/>
    </location>
</feature>
<dbReference type="GO" id="GO:0004386">
    <property type="term" value="F:helicase activity"/>
    <property type="evidence" value="ECO:0007669"/>
    <property type="project" value="UniProtKB-UniRule"/>
</dbReference>
<dbReference type="InterPro" id="IPR041703">
    <property type="entry name" value="Rho_factor_ATP-bd"/>
</dbReference>
<dbReference type="EMBL" id="QPJT01000022">
    <property type="protein sequence ID" value="RCX12348.1"/>
    <property type="molecule type" value="Genomic_DNA"/>
</dbReference>
<dbReference type="Pfam" id="PF00006">
    <property type="entry name" value="ATP-synt_ab"/>
    <property type="match status" value="1"/>
</dbReference>
<evidence type="ECO:0000256" key="7">
    <source>
        <dbReference type="ARBA" id="ARBA00023015"/>
    </source>
</evidence>
<evidence type="ECO:0000313" key="14">
    <source>
        <dbReference type="EMBL" id="RCX12348.1"/>
    </source>
</evidence>
<dbReference type="SUPFAM" id="SSF50249">
    <property type="entry name" value="Nucleic acid-binding proteins"/>
    <property type="match status" value="1"/>
</dbReference>